<name>A0A021VL30_9CELL</name>
<evidence type="ECO:0008006" key="4">
    <source>
        <dbReference type="Google" id="ProtNLM"/>
    </source>
</evidence>
<evidence type="ECO:0000313" key="2">
    <source>
        <dbReference type="EMBL" id="EYR61851.1"/>
    </source>
</evidence>
<proteinExistence type="predicted"/>
<dbReference type="Proteomes" id="UP000019753">
    <property type="component" value="Unassembled WGS sequence"/>
</dbReference>
<sequence>MNRATSALDRVVVTLIALALLLGGAWTVAWSQGWLPDGWWSPRAFLLGPVPWLDEPWWPAALLVGGALLTVLGLVWLVRHFRSHGVQALSLVGDPHGGSLVVEGDALASGAAASLEEASDDVTRARGKVTERGGRAVVDLTASVRRDADLAAVGALCDRVADDVVRSTGRSDVACRVRLKVAPRAGRAPRVH</sequence>
<gene>
    <name evidence="2" type="ORF">N866_15100</name>
</gene>
<keyword evidence="1" id="KW-1133">Transmembrane helix</keyword>
<dbReference type="RefSeq" id="WP_034229656.1">
    <property type="nucleotide sequence ID" value="NZ_AXCW01000457.1"/>
</dbReference>
<comment type="caution">
    <text evidence="2">The sequence shown here is derived from an EMBL/GenBank/DDBJ whole genome shotgun (WGS) entry which is preliminary data.</text>
</comment>
<keyword evidence="1" id="KW-0472">Membrane</keyword>
<keyword evidence="3" id="KW-1185">Reference proteome</keyword>
<evidence type="ECO:0000313" key="3">
    <source>
        <dbReference type="Proteomes" id="UP000019753"/>
    </source>
</evidence>
<reference evidence="2 3" key="1">
    <citation type="submission" date="2014-01" db="EMBL/GenBank/DDBJ databases">
        <title>Actinotalea ferrariae CF5-4.</title>
        <authorList>
            <person name="Chen F."/>
            <person name="Li Y."/>
            <person name="Wang G."/>
        </authorList>
    </citation>
    <scope>NUCLEOTIDE SEQUENCE [LARGE SCALE GENOMIC DNA]</scope>
    <source>
        <strain evidence="2 3">CF5-4</strain>
    </source>
</reference>
<dbReference type="EMBL" id="AXCW01000457">
    <property type="protein sequence ID" value="EYR61851.1"/>
    <property type="molecule type" value="Genomic_DNA"/>
</dbReference>
<evidence type="ECO:0000256" key="1">
    <source>
        <dbReference type="SAM" id="Phobius"/>
    </source>
</evidence>
<keyword evidence="1" id="KW-0812">Transmembrane</keyword>
<protein>
    <recommendedName>
        <fullName evidence="4">Alkaline shock response membrane anchor protein AmaP</fullName>
    </recommendedName>
</protein>
<feature type="transmembrane region" description="Helical" evidence="1">
    <location>
        <begin position="57"/>
        <end position="78"/>
    </location>
</feature>
<organism evidence="2 3">
    <name type="scientific">Actinotalea ferrariae CF5-4</name>
    <dbReference type="NCBI Taxonomy" id="948458"/>
    <lineage>
        <taxon>Bacteria</taxon>
        <taxon>Bacillati</taxon>
        <taxon>Actinomycetota</taxon>
        <taxon>Actinomycetes</taxon>
        <taxon>Micrococcales</taxon>
        <taxon>Cellulomonadaceae</taxon>
        <taxon>Actinotalea</taxon>
    </lineage>
</organism>
<dbReference type="AlphaFoldDB" id="A0A021VL30"/>
<accession>A0A021VL30</accession>